<protein>
    <submittedName>
        <fullName evidence="2">Uncharacterized protein</fullName>
    </submittedName>
</protein>
<sequence length="304" mass="33632">MVSSKKHELTQKEKKMMKSRFLWMLVFSMVAVCVVSLVSKEAVAKPEYFTQNCASCHTNDTQTCDGCHAHGVWQDSVRRTKNLTATTDLDRYQPGQTVTVTFSGGYREGWIRAILYNHNGTEIDRVTGPTGQGDDGSGSSAQQFPVLLSAPAPSQPGLYTWSVSWFGSPYDTNNQTTYPHMEEEVFTNEFEVYQQQGNGLTVIYLKDPANLSTVNAPPTFTWVVDGGASNRYAVDLSLSATFSPMWSTHNSAGEVITQTTWTMPASVWNMAPAGGKVYWRVRGADTSKQPLAIVYSGTRSFNKQ</sequence>
<name>A0A419F1I8_9BACT</name>
<proteinExistence type="predicted"/>
<dbReference type="SUPFAM" id="SSF48695">
    <property type="entry name" value="Multiheme cytochromes"/>
    <property type="match status" value="1"/>
</dbReference>
<organism evidence="2 3">
    <name type="scientific">Candidatus Abyssobacteria bacterium SURF_17</name>
    <dbReference type="NCBI Taxonomy" id="2093361"/>
    <lineage>
        <taxon>Bacteria</taxon>
        <taxon>Pseudomonadati</taxon>
        <taxon>Candidatus Hydrogenedentota</taxon>
        <taxon>Candidatus Abyssobacteria</taxon>
    </lineage>
</organism>
<keyword evidence="1" id="KW-1133">Transmembrane helix</keyword>
<dbReference type="AlphaFoldDB" id="A0A419F1I8"/>
<evidence type="ECO:0000313" key="3">
    <source>
        <dbReference type="Proteomes" id="UP000285961"/>
    </source>
</evidence>
<dbReference type="InterPro" id="IPR013783">
    <property type="entry name" value="Ig-like_fold"/>
</dbReference>
<dbReference type="Proteomes" id="UP000285961">
    <property type="component" value="Unassembled WGS sequence"/>
</dbReference>
<gene>
    <name evidence="2" type="ORF">C4532_06940</name>
</gene>
<evidence type="ECO:0000313" key="2">
    <source>
        <dbReference type="EMBL" id="RJP71839.1"/>
    </source>
</evidence>
<keyword evidence="1" id="KW-0812">Transmembrane</keyword>
<comment type="caution">
    <text evidence="2">The sequence shown here is derived from an EMBL/GenBank/DDBJ whole genome shotgun (WGS) entry which is preliminary data.</text>
</comment>
<accession>A0A419F1I8</accession>
<feature type="transmembrane region" description="Helical" evidence="1">
    <location>
        <begin position="21"/>
        <end position="39"/>
    </location>
</feature>
<dbReference type="Gene3D" id="2.60.40.10">
    <property type="entry name" value="Immunoglobulins"/>
    <property type="match status" value="1"/>
</dbReference>
<dbReference type="InterPro" id="IPR036280">
    <property type="entry name" value="Multihaem_cyt_sf"/>
</dbReference>
<reference evidence="2 3" key="1">
    <citation type="journal article" date="2017" name="ISME J.">
        <title>Energy and carbon metabolisms in a deep terrestrial subsurface fluid microbial community.</title>
        <authorList>
            <person name="Momper L."/>
            <person name="Jungbluth S.P."/>
            <person name="Lee M.D."/>
            <person name="Amend J.P."/>
        </authorList>
    </citation>
    <scope>NUCLEOTIDE SEQUENCE [LARGE SCALE GENOMIC DNA]</scope>
    <source>
        <strain evidence="2">SURF_17</strain>
    </source>
</reference>
<keyword evidence="1" id="KW-0472">Membrane</keyword>
<evidence type="ECO:0000256" key="1">
    <source>
        <dbReference type="SAM" id="Phobius"/>
    </source>
</evidence>
<dbReference type="EMBL" id="QZKI01000054">
    <property type="protein sequence ID" value="RJP71839.1"/>
    <property type="molecule type" value="Genomic_DNA"/>
</dbReference>